<dbReference type="GO" id="GO:0005615">
    <property type="term" value="C:extracellular space"/>
    <property type="evidence" value="ECO:0007669"/>
    <property type="project" value="TreeGrafter"/>
</dbReference>
<dbReference type="GO" id="GO:0031012">
    <property type="term" value="C:extracellular matrix"/>
    <property type="evidence" value="ECO:0007669"/>
    <property type="project" value="TreeGrafter"/>
</dbReference>
<dbReference type="InterPro" id="IPR008160">
    <property type="entry name" value="Collagen"/>
</dbReference>
<name>A0A383EN12_9ZZZZ</name>
<evidence type="ECO:0000256" key="1">
    <source>
        <dbReference type="SAM" id="MobiDB-lite"/>
    </source>
</evidence>
<accession>A0A383EN12</accession>
<organism evidence="2">
    <name type="scientific">marine metagenome</name>
    <dbReference type="NCBI Taxonomy" id="408172"/>
    <lineage>
        <taxon>unclassified sequences</taxon>
        <taxon>metagenomes</taxon>
        <taxon>ecological metagenomes</taxon>
    </lineage>
</organism>
<dbReference type="Pfam" id="PF01391">
    <property type="entry name" value="Collagen"/>
    <property type="match status" value="1"/>
</dbReference>
<reference evidence="2" key="1">
    <citation type="submission" date="2018-05" db="EMBL/GenBank/DDBJ databases">
        <authorList>
            <person name="Lanie J.A."/>
            <person name="Ng W.-L."/>
            <person name="Kazmierczak K.M."/>
            <person name="Andrzejewski T.M."/>
            <person name="Davidsen T.M."/>
            <person name="Wayne K.J."/>
            <person name="Tettelin H."/>
            <person name="Glass J.I."/>
            <person name="Rusch D."/>
            <person name="Podicherti R."/>
            <person name="Tsui H.-C.T."/>
            <person name="Winkler M.E."/>
        </authorList>
    </citation>
    <scope>NUCLEOTIDE SEQUENCE</scope>
</reference>
<proteinExistence type="predicted"/>
<dbReference type="GO" id="GO:0030020">
    <property type="term" value="F:extracellular matrix structural constituent conferring tensile strength"/>
    <property type="evidence" value="ECO:0007669"/>
    <property type="project" value="TreeGrafter"/>
</dbReference>
<dbReference type="GO" id="GO:0030198">
    <property type="term" value="P:extracellular matrix organization"/>
    <property type="evidence" value="ECO:0007669"/>
    <property type="project" value="TreeGrafter"/>
</dbReference>
<dbReference type="PANTHER" id="PTHR24023:SF1082">
    <property type="entry name" value="COLLAGEN TRIPLE HELIX REPEAT"/>
    <property type="match status" value="1"/>
</dbReference>
<dbReference type="AlphaFoldDB" id="A0A383EN12"/>
<feature type="non-terminal residue" evidence="2">
    <location>
        <position position="133"/>
    </location>
</feature>
<dbReference type="InterPro" id="IPR050149">
    <property type="entry name" value="Collagen_superfamily"/>
</dbReference>
<dbReference type="PANTHER" id="PTHR24023">
    <property type="entry name" value="COLLAGEN ALPHA"/>
    <property type="match status" value="1"/>
</dbReference>
<dbReference type="EMBL" id="UINC01227387">
    <property type="protein sequence ID" value="SVE58246.1"/>
    <property type="molecule type" value="Genomic_DNA"/>
</dbReference>
<evidence type="ECO:0008006" key="3">
    <source>
        <dbReference type="Google" id="ProtNLM"/>
    </source>
</evidence>
<evidence type="ECO:0000313" key="2">
    <source>
        <dbReference type="EMBL" id="SVE58246.1"/>
    </source>
</evidence>
<protein>
    <recommendedName>
        <fullName evidence="3">Collagen-like protein</fullName>
    </recommendedName>
</protein>
<dbReference type="PROSITE" id="PS51257">
    <property type="entry name" value="PROKAR_LIPOPROTEIN"/>
    <property type="match status" value="1"/>
</dbReference>
<feature type="region of interest" description="Disordered" evidence="1">
    <location>
        <begin position="27"/>
        <end position="83"/>
    </location>
</feature>
<sequence length="133" mass="13853">MIKAKTIIFFVLLFSLTISCTIEGEVGPKGPKGPIGPIGKQGETGYQGEKGDPGVPGIQGVSGPPGPLGSTGPKGQDAPQPQATIITINNTVFTIQEEIEIWGSGFKPEETITLYIKISDTLESIIGTALTTK</sequence>
<gene>
    <name evidence="2" type="ORF">METZ01_LOCUS511100</name>
</gene>